<protein>
    <submittedName>
        <fullName evidence="2">Uncharacterized protein</fullName>
    </submittedName>
</protein>
<proteinExistence type="predicted"/>
<feature type="compositionally biased region" description="Basic residues" evidence="1">
    <location>
        <begin position="273"/>
        <end position="286"/>
    </location>
</feature>
<comment type="caution">
    <text evidence="2">The sequence shown here is derived from an EMBL/GenBank/DDBJ whole genome shotgun (WGS) entry which is preliminary data.</text>
</comment>
<evidence type="ECO:0000313" key="2">
    <source>
        <dbReference type="EMBL" id="KAK7050610.1"/>
    </source>
</evidence>
<evidence type="ECO:0000313" key="3">
    <source>
        <dbReference type="Proteomes" id="UP001362999"/>
    </source>
</evidence>
<dbReference type="AlphaFoldDB" id="A0AAW0DGN3"/>
<keyword evidence="3" id="KW-1185">Reference proteome</keyword>
<dbReference type="EMBL" id="JAWWNJ010000008">
    <property type="protein sequence ID" value="KAK7050610.1"/>
    <property type="molecule type" value="Genomic_DNA"/>
</dbReference>
<organism evidence="2 3">
    <name type="scientific">Favolaschia claudopus</name>
    <dbReference type="NCBI Taxonomy" id="2862362"/>
    <lineage>
        <taxon>Eukaryota</taxon>
        <taxon>Fungi</taxon>
        <taxon>Dikarya</taxon>
        <taxon>Basidiomycota</taxon>
        <taxon>Agaricomycotina</taxon>
        <taxon>Agaricomycetes</taxon>
        <taxon>Agaricomycetidae</taxon>
        <taxon>Agaricales</taxon>
        <taxon>Marasmiineae</taxon>
        <taxon>Mycenaceae</taxon>
        <taxon>Favolaschia</taxon>
    </lineage>
</organism>
<feature type="region of interest" description="Disordered" evidence="1">
    <location>
        <begin position="272"/>
        <end position="292"/>
    </location>
</feature>
<sequence>MPTASYDLYLRPYLYGGTMPRAGMTRFHRPGHLKLEAFFPGLGEPLISKPKSALHNRERSATTLPVISTYALGARIRQDLHHPSACMQAYASRRIAFALGGVGVVEAAGQGDFAQDAMFVASLTHCTPRSPPSASRPSPSRGGQDAGDTLGFLAFVPGVCTSVSCARHLWLGLEWKRPRRLRCLRLACSSANPIVDVDAAPVRVLAAQRCRVSPRTRKVSPSCIGRGPASGESCLEAASGSDDAAVFARCDRGGRADNLRSAHTQPPRFLIRYPRRRHRPSTRRRSAPQSSPHIAIAYPVTRTQSSASPLRAGSASSVLSHYLNPFIVAVAGGKRAQRPYSYSLRCRWKGEGWTRIWSGGGFGTRTGRKRRGRQFAHTCAAAPHIAQAPPDLSALASKAAFKSTNPNASSSTAKEKSILSPAERLQMAAAREAAVARYWEMKAARRAGGGAAGGERKEA</sequence>
<gene>
    <name evidence="2" type="ORF">R3P38DRAFT_3345114</name>
</gene>
<name>A0AAW0DGN3_9AGAR</name>
<dbReference type="Proteomes" id="UP001362999">
    <property type="component" value="Unassembled WGS sequence"/>
</dbReference>
<accession>A0AAW0DGN3</accession>
<reference evidence="2 3" key="1">
    <citation type="journal article" date="2024" name="J Genomics">
        <title>Draft genome sequencing and assembly of Favolaschia claudopus CIRM-BRFM 2984 isolated from oak limbs.</title>
        <authorList>
            <person name="Navarro D."/>
            <person name="Drula E."/>
            <person name="Chaduli D."/>
            <person name="Cazenave R."/>
            <person name="Ahrendt S."/>
            <person name="Wang J."/>
            <person name="Lipzen A."/>
            <person name="Daum C."/>
            <person name="Barry K."/>
            <person name="Grigoriev I.V."/>
            <person name="Favel A."/>
            <person name="Rosso M.N."/>
            <person name="Martin F."/>
        </authorList>
    </citation>
    <scope>NUCLEOTIDE SEQUENCE [LARGE SCALE GENOMIC DNA]</scope>
    <source>
        <strain evidence="2 3">CIRM-BRFM 2984</strain>
    </source>
</reference>
<evidence type="ECO:0000256" key="1">
    <source>
        <dbReference type="SAM" id="MobiDB-lite"/>
    </source>
</evidence>